<dbReference type="Proteomes" id="UP001199469">
    <property type="component" value="Unassembled WGS sequence"/>
</dbReference>
<protein>
    <submittedName>
        <fullName evidence="2">Uncharacterized protein</fullName>
    </submittedName>
</protein>
<accession>A0ABS8P7Y5</accession>
<name>A0ABS8P7Y5_9PSEU</name>
<comment type="caution">
    <text evidence="2">The sequence shown here is derived from an EMBL/GenBank/DDBJ whole genome shotgun (WGS) entry which is preliminary data.</text>
</comment>
<evidence type="ECO:0000313" key="2">
    <source>
        <dbReference type="EMBL" id="MCD2193526.1"/>
    </source>
</evidence>
<sequence length="344" mass="36752">MAGYWPNAALRDQYWPHDLRLNGEALPGDMANKLTTGAVSRSITQASTIQMVFEDGNRALLSHTGADPFQYPAPRYVYGIPTGHSLVQFSKNGDQLTLTAEDAVINLLRNFTGQKNQAPGTRTRVDFAKQLCDEARVPFIADYDAAPLAAPVSRGGTNAPNEDSWTCLTRLAQDVGWRCFSDGTSVLFGPDSWLLSWPGGPAMTIAERTGGVDVIDGEMDSGKPVGTLNVTSRASAWFADPGAWVRVTAGMGPFSGDWIVSEINRQDLASDQLAVALIAPTPVKPEPTASGTSTTNDDPNVSVPIAGTEQRIIIRLQALGYRPGAGGVFSVPQSVLDRVQYGDA</sequence>
<feature type="region of interest" description="Disordered" evidence="1">
    <location>
        <begin position="281"/>
        <end position="302"/>
    </location>
</feature>
<keyword evidence="3" id="KW-1185">Reference proteome</keyword>
<dbReference type="RefSeq" id="WP_230731763.1">
    <property type="nucleotide sequence ID" value="NZ_JAJNDB010000001.1"/>
</dbReference>
<gene>
    <name evidence="2" type="ORF">LQ327_09035</name>
</gene>
<dbReference type="EMBL" id="JAJNDB010000001">
    <property type="protein sequence ID" value="MCD2193526.1"/>
    <property type="molecule type" value="Genomic_DNA"/>
</dbReference>
<organism evidence="2 3">
    <name type="scientific">Actinomycetospora endophytica</name>
    <dbReference type="NCBI Taxonomy" id="2291215"/>
    <lineage>
        <taxon>Bacteria</taxon>
        <taxon>Bacillati</taxon>
        <taxon>Actinomycetota</taxon>
        <taxon>Actinomycetes</taxon>
        <taxon>Pseudonocardiales</taxon>
        <taxon>Pseudonocardiaceae</taxon>
        <taxon>Actinomycetospora</taxon>
    </lineage>
</organism>
<dbReference type="SUPFAM" id="SSF69279">
    <property type="entry name" value="Phage tail proteins"/>
    <property type="match status" value="1"/>
</dbReference>
<feature type="compositionally biased region" description="Polar residues" evidence="1">
    <location>
        <begin position="289"/>
        <end position="299"/>
    </location>
</feature>
<proteinExistence type="predicted"/>
<reference evidence="2 3" key="1">
    <citation type="submission" date="2021-11" db="EMBL/GenBank/DDBJ databases">
        <title>Draft genome sequence of Actinomycetospora sp. SF1 isolated from the rhizosphere soil.</title>
        <authorList>
            <person name="Duangmal K."/>
            <person name="Chantavorakit T."/>
        </authorList>
    </citation>
    <scope>NUCLEOTIDE SEQUENCE [LARGE SCALE GENOMIC DNA]</scope>
    <source>
        <strain evidence="2 3">TBRC 5722</strain>
    </source>
</reference>
<evidence type="ECO:0000256" key="1">
    <source>
        <dbReference type="SAM" id="MobiDB-lite"/>
    </source>
</evidence>
<evidence type="ECO:0000313" key="3">
    <source>
        <dbReference type="Proteomes" id="UP001199469"/>
    </source>
</evidence>